<sequence length="364" mass="38844">MSYPSARSRHAQDPGRAKSASPRAVQSIPGRLQALNSTIRRHALRLLAALFVLLGVVAPAAARDAIRLAVQQTGTVAWELAVIQAHRLDEEAGLTLDVVKLASPEAGKIALLGGSADIIVSDWLWVSRERSQGFPLAFSPYSSALGAVMAPSSSPVRALADLKGRKLGVAGGPLDKSWLLLQAAARQDGVDLKAEASIVYGAPALLAQKVAGGEMDANLNYWNFCAALEAKGFRRVASMEDLLPRLGAKGRTAMVGYVFDERWAAKNADAVARFIAMTRRAKDILSSSDAEWERIAPLTGASDAATLQAYRDRYREGVPRRPVADEAADAATLYRVLAEIGGPDLVGPARELDPGTYYHAEPGR</sequence>
<dbReference type="InterPro" id="IPR015168">
    <property type="entry name" value="SsuA/THI5"/>
</dbReference>
<dbReference type="Proteomes" id="UP000239772">
    <property type="component" value="Unassembled WGS sequence"/>
</dbReference>
<evidence type="ECO:0000256" key="2">
    <source>
        <dbReference type="SAM" id="Phobius"/>
    </source>
</evidence>
<reference evidence="5" key="1">
    <citation type="submission" date="2018-03" db="EMBL/GenBank/DDBJ databases">
        <authorList>
            <person name="Sun L."/>
            <person name="Liu H."/>
            <person name="Chen W."/>
            <person name="Huang K."/>
            <person name="Liu W."/>
            <person name="Gao X."/>
        </authorList>
    </citation>
    <scope>NUCLEOTIDE SEQUENCE [LARGE SCALE GENOMIC DNA]</scope>
    <source>
        <strain evidence="5">SH9</strain>
    </source>
</reference>
<feature type="transmembrane region" description="Helical" evidence="2">
    <location>
        <begin position="43"/>
        <end position="62"/>
    </location>
</feature>
<name>A0A2T1HUM0_9HYPH</name>
<protein>
    <submittedName>
        <fullName evidence="4">ABC transporter substrate-binding protein</fullName>
    </submittedName>
</protein>
<evidence type="ECO:0000313" key="4">
    <source>
        <dbReference type="EMBL" id="PSC05334.1"/>
    </source>
</evidence>
<keyword evidence="2" id="KW-1133">Transmembrane helix</keyword>
<comment type="caution">
    <text evidence="4">The sequence shown here is derived from an EMBL/GenBank/DDBJ whole genome shotgun (WGS) entry which is preliminary data.</text>
</comment>
<dbReference type="Pfam" id="PF09084">
    <property type="entry name" value="NMT1"/>
    <property type="match status" value="1"/>
</dbReference>
<feature type="domain" description="SsuA/THI5-like" evidence="3">
    <location>
        <begin position="90"/>
        <end position="283"/>
    </location>
</feature>
<organism evidence="4 5">
    <name type="scientific">Alsobacter soli</name>
    <dbReference type="NCBI Taxonomy" id="2109933"/>
    <lineage>
        <taxon>Bacteria</taxon>
        <taxon>Pseudomonadati</taxon>
        <taxon>Pseudomonadota</taxon>
        <taxon>Alphaproteobacteria</taxon>
        <taxon>Hyphomicrobiales</taxon>
        <taxon>Alsobacteraceae</taxon>
        <taxon>Alsobacter</taxon>
    </lineage>
</organism>
<accession>A0A2T1HUM0</accession>
<dbReference type="Gene3D" id="3.40.190.10">
    <property type="entry name" value="Periplasmic binding protein-like II"/>
    <property type="match status" value="2"/>
</dbReference>
<keyword evidence="2" id="KW-0812">Transmembrane</keyword>
<dbReference type="EMBL" id="PVZS01000008">
    <property type="protein sequence ID" value="PSC05334.1"/>
    <property type="molecule type" value="Genomic_DNA"/>
</dbReference>
<dbReference type="AlphaFoldDB" id="A0A2T1HUM0"/>
<feature type="region of interest" description="Disordered" evidence="1">
    <location>
        <begin position="1"/>
        <end position="25"/>
    </location>
</feature>
<keyword evidence="2" id="KW-0472">Membrane</keyword>
<keyword evidence="5" id="KW-1185">Reference proteome</keyword>
<gene>
    <name evidence="4" type="ORF">SLNSH_09020</name>
</gene>
<proteinExistence type="predicted"/>
<evidence type="ECO:0000256" key="1">
    <source>
        <dbReference type="SAM" id="MobiDB-lite"/>
    </source>
</evidence>
<dbReference type="SUPFAM" id="SSF53850">
    <property type="entry name" value="Periplasmic binding protein-like II"/>
    <property type="match status" value="1"/>
</dbReference>
<evidence type="ECO:0000313" key="5">
    <source>
        <dbReference type="Proteomes" id="UP000239772"/>
    </source>
</evidence>
<evidence type="ECO:0000259" key="3">
    <source>
        <dbReference type="Pfam" id="PF09084"/>
    </source>
</evidence>
<dbReference type="OrthoDB" id="5621714at2"/>
<dbReference type="PANTHER" id="PTHR30024">
    <property type="entry name" value="ALIPHATIC SULFONATES-BINDING PROTEIN-RELATED"/>
    <property type="match status" value="1"/>
</dbReference>
<dbReference type="PANTHER" id="PTHR30024:SF48">
    <property type="entry name" value="ABC TRANSPORTER SUBSTRATE-BINDING PROTEIN"/>
    <property type="match status" value="1"/>
</dbReference>